<dbReference type="PANTHER" id="PTHR33112:SF16">
    <property type="entry name" value="HETEROKARYON INCOMPATIBILITY DOMAIN-CONTAINING PROTEIN"/>
    <property type="match status" value="1"/>
</dbReference>
<comment type="caution">
    <text evidence="2">The sequence shown here is derived from an EMBL/GenBank/DDBJ whole genome shotgun (WGS) entry which is preliminary data.</text>
</comment>
<evidence type="ECO:0000259" key="1">
    <source>
        <dbReference type="Pfam" id="PF06985"/>
    </source>
</evidence>
<feature type="domain" description="Heterokaryon incompatibility" evidence="1">
    <location>
        <begin position="224"/>
        <end position="372"/>
    </location>
</feature>
<dbReference type="AlphaFoldDB" id="A0A9P8VEE7"/>
<name>A0A9P8VEE7_9PEZI</name>
<reference evidence="2" key="1">
    <citation type="journal article" date="2021" name="Nat. Commun.">
        <title>Genetic determinants of endophytism in the Arabidopsis root mycobiome.</title>
        <authorList>
            <person name="Mesny F."/>
            <person name="Miyauchi S."/>
            <person name="Thiergart T."/>
            <person name="Pickel B."/>
            <person name="Atanasova L."/>
            <person name="Karlsson M."/>
            <person name="Huettel B."/>
            <person name="Barry K.W."/>
            <person name="Haridas S."/>
            <person name="Chen C."/>
            <person name="Bauer D."/>
            <person name="Andreopoulos W."/>
            <person name="Pangilinan J."/>
            <person name="LaButti K."/>
            <person name="Riley R."/>
            <person name="Lipzen A."/>
            <person name="Clum A."/>
            <person name="Drula E."/>
            <person name="Henrissat B."/>
            <person name="Kohler A."/>
            <person name="Grigoriev I.V."/>
            <person name="Martin F.M."/>
            <person name="Hacquard S."/>
        </authorList>
    </citation>
    <scope>NUCLEOTIDE SEQUENCE</scope>
    <source>
        <strain evidence="2">MPI-SDFR-AT-0117</strain>
    </source>
</reference>
<gene>
    <name evidence="2" type="ORF">F5X68DRAFT_79974</name>
</gene>
<keyword evidence="3" id="KW-1185">Reference proteome</keyword>
<evidence type="ECO:0000313" key="2">
    <source>
        <dbReference type="EMBL" id="KAH6688442.1"/>
    </source>
</evidence>
<accession>A0A9P8VEE7</accession>
<dbReference type="EMBL" id="JAGSXJ010000009">
    <property type="protein sequence ID" value="KAH6688442.1"/>
    <property type="molecule type" value="Genomic_DNA"/>
</dbReference>
<dbReference type="Pfam" id="PF06985">
    <property type="entry name" value="HET"/>
    <property type="match status" value="1"/>
</dbReference>
<dbReference type="InterPro" id="IPR010730">
    <property type="entry name" value="HET"/>
</dbReference>
<protein>
    <submittedName>
        <fullName evidence="2">Heterokaryon incompatibility protein-domain-containing protein</fullName>
    </submittedName>
</protein>
<proteinExistence type="predicted"/>
<dbReference type="PANTHER" id="PTHR33112">
    <property type="entry name" value="DOMAIN PROTEIN, PUTATIVE-RELATED"/>
    <property type="match status" value="1"/>
</dbReference>
<dbReference type="OrthoDB" id="47007at2759"/>
<dbReference type="Proteomes" id="UP000770015">
    <property type="component" value="Unassembled WGS sequence"/>
</dbReference>
<evidence type="ECO:0000313" key="3">
    <source>
        <dbReference type="Proteomes" id="UP000770015"/>
    </source>
</evidence>
<organism evidence="2 3">
    <name type="scientific">Plectosphaerella plurivora</name>
    <dbReference type="NCBI Taxonomy" id="936078"/>
    <lineage>
        <taxon>Eukaryota</taxon>
        <taxon>Fungi</taxon>
        <taxon>Dikarya</taxon>
        <taxon>Ascomycota</taxon>
        <taxon>Pezizomycotina</taxon>
        <taxon>Sordariomycetes</taxon>
        <taxon>Hypocreomycetidae</taxon>
        <taxon>Glomerellales</taxon>
        <taxon>Plectosphaerellaceae</taxon>
        <taxon>Plectosphaerella</taxon>
    </lineage>
</organism>
<sequence>MSLCRVCRNITFRQVSPDNELDFAAEIRSDFADLRDAAAKRSCRFCALLHGLIEHKQWQRGIKLEPAQGVTLMLGYPDEDLASLDLDGDDEDYPTFIKIRHPFGYSSVRIAEPKALSRSLWDDDLPDESLAEGVAQLQIDASSPTQLSRENDSTGSDAALRLAAQWVDKCRQNHASCRRGAVQQVKVPTRLVKVTDAGSFAGKVVIISTGKEGLGITPSIDSRYATLSHRWTPNNPHTLTTKNLDELTTKGLRVSDLSKTFAEACITTHKMGLKYIWIDSLCILQDSGADKAVEIPLMGDYYENAELNIAAATEAIGGLWREREGLATEPMRLPIAIVLPDDRGTRRYMLDIAPALQYEWSHLDSRGWILQERLFPLRTLFFDPYWISFDCAEMVASENCPGGILKRALSADDTRRLATAFGSSKRDYSLSTTGGAIRRIGHTPVTQQKAQLGKTVSITPTDRQQLYRLWFRVVSDFTRRSLTFESDRLPAISALAERLSAITKDDTYIAGIWKNELLRGLEWQIYGGGPMRKGITRALPSEARAPSWSWASLEVAPHADDPKDSSGEPIPLEGVTFSEYEREVESLISILDLSWKAVEASVYGAVKDATITLRGHLIRGRCFSRYRPMTAVPINTDEGILEKVSETSMWTQDVHHRDAQSWPAVWGKATLKAWHGWNIYASGKDASGHRGRMVSLAYYIDAGEYKEEFVYLLPLMKHCTAGNWLVFCLVLEDVGDGVTYRRVGAAPFGLKSAIWAEERIIKLV</sequence>